<dbReference type="SUPFAM" id="SSF51338">
    <property type="entry name" value="Composite domain of metallo-dependent hydrolases"/>
    <property type="match status" value="1"/>
</dbReference>
<dbReference type="SUPFAM" id="SSF51556">
    <property type="entry name" value="Metallo-dependent hydrolases"/>
    <property type="match status" value="1"/>
</dbReference>
<protein>
    <submittedName>
        <fullName evidence="3">Amidohydrolase</fullName>
    </submittedName>
</protein>
<evidence type="ECO:0000259" key="2">
    <source>
        <dbReference type="Pfam" id="PF01979"/>
    </source>
</evidence>
<comment type="caution">
    <text evidence="3">The sequence shown here is derived from an EMBL/GenBank/DDBJ whole genome shotgun (WGS) entry which is preliminary data.</text>
</comment>
<dbReference type="Proteomes" id="UP000660021">
    <property type="component" value="Unassembled WGS sequence"/>
</dbReference>
<sequence>MQADRLIVHATLVTMDPQRRILSDHGIAIRDGRIAAILPTQALLEQYSAPHVLDASGSIAYPGFINTHNHLFQMLLKNLGKDLGLIRWLDECIIAHYRNITPENIYWAALVGCAEHLHSGVTTCVDYQYAHGRPGLSDAVIKAFQDIGIRGVLARGHANTEDYPDPCKPPHVETMEDFFDNVRRLHSQYRSDPRIDVAIAPGIVWSLSEDGFRRCADLARELDTLLTIHTLEIEEDNAFCLERHGVSTIEFYEKTGVLDTKLLAVHCALIQPHEVETLARHGVSVSYNAISNMLMGYQTLPVCQLLEHGIPVGLATDGAASNDSQNMLEVLKISALWQKAFYRDPTVLPAMRLLEMATIDGARSIHREKDLGSLEVGKRADLFLYDPMNCTTVPSFDPVTSIIYNASPAGVRTTLVEGEVVLEDGRLTRIEEARSVFRLQEEAALLREKGGLKP</sequence>
<dbReference type="PANTHER" id="PTHR43794">
    <property type="entry name" value="AMINOHYDROLASE SSNA-RELATED"/>
    <property type="match status" value="1"/>
</dbReference>
<evidence type="ECO:0000313" key="4">
    <source>
        <dbReference type="Proteomes" id="UP000660021"/>
    </source>
</evidence>
<dbReference type="CDD" id="cd01298">
    <property type="entry name" value="ATZ_TRZ_like"/>
    <property type="match status" value="1"/>
</dbReference>
<dbReference type="PANTHER" id="PTHR43794:SF11">
    <property type="entry name" value="AMIDOHYDROLASE-RELATED DOMAIN-CONTAINING PROTEIN"/>
    <property type="match status" value="1"/>
</dbReference>
<dbReference type="RefSeq" id="WP_186964025.1">
    <property type="nucleotide sequence ID" value="NZ_JACOPR010000007.1"/>
</dbReference>
<accession>A0ABR7HVC6</accession>
<dbReference type="InterPro" id="IPR006680">
    <property type="entry name" value="Amidohydro-rel"/>
</dbReference>
<dbReference type="InterPro" id="IPR032466">
    <property type="entry name" value="Metal_Hydrolase"/>
</dbReference>
<dbReference type="EMBL" id="JACOPR010000007">
    <property type="protein sequence ID" value="MBC5731416.1"/>
    <property type="molecule type" value="Genomic_DNA"/>
</dbReference>
<feature type="domain" description="Amidohydrolase-related" evidence="2">
    <location>
        <begin position="59"/>
        <end position="421"/>
    </location>
</feature>
<gene>
    <name evidence="3" type="ORF">H8S34_11305</name>
</gene>
<evidence type="ECO:0000256" key="1">
    <source>
        <dbReference type="ARBA" id="ARBA00022801"/>
    </source>
</evidence>
<dbReference type="Gene3D" id="3.20.20.140">
    <property type="entry name" value="Metal-dependent hydrolases"/>
    <property type="match status" value="1"/>
</dbReference>
<keyword evidence="1" id="KW-0378">Hydrolase</keyword>
<dbReference type="InterPro" id="IPR050287">
    <property type="entry name" value="MTA/SAH_deaminase"/>
</dbReference>
<dbReference type="InterPro" id="IPR011059">
    <property type="entry name" value="Metal-dep_hydrolase_composite"/>
</dbReference>
<dbReference type="Gene3D" id="2.30.40.10">
    <property type="entry name" value="Urease, subunit C, domain 1"/>
    <property type="match status" value="1"/>
</dbReference>
<dbReference type="Pfam" id="PF01979">
    <property type="entry name" value="Amidohydro_1"/>
    <property type="match status" value="1"/>
</dbReference>
<evidence type="ECO:0000313" key="3">
    <source>
        <dbReference type="EMBL" id="MBC5731416.1"/>
    </source>
</evidence>
<reference evidence="3 4" key="1">
    <citation type="submission" date="2020-08" db="EMBL/GenBank/DDBJ databases">
        <title>Genome public.</title>
        <authorList>
            <person name="Liu C."/>
            <person name="Sun Q."/>
        </authorList>
    </citation>
    <scope>NUCLEOTIDE SEQUENCE [LARGE SCALE GENOMIC DNA]</scope>
    <source>
        <strain evidence="3 4">New-38</strain>
    </source>
</reference>
<keyword evidence="4" id="KW-1185">Reference proteome</keyword>
<organism evidence="3 4">
    <name type="scientific">Pseudoflavonifractor hominis</name>
    <dbReference type="NCBI Taxonomy" id="2763059"/>
    <lineage>
        <taxon>Bacteria</taxon>
        <taxon>Bacillati</taxon>
        <taxon>Bacillota</taxon>
        <taxon>Clostridia</taxon>
        <taxon>Eubacteriales</taxon>
        <taxon>Oscillospiraceae</taxon>
        <taxon>Pseudoflavonifractor</taxon>
    </lineage>
</organism>
<proteinExistence type="predicted"/>
<name>A0ABR7HVC6_9FIRM</name>